<gene>
    <name evidence="1" type="ORF">HMPREF0501_01240</name>
</gene>
<evidence type="ECO:0000313" key="2">
    <source>
        <dbReference type="Proteomes" id="UP000003987"/>
    </source>
</evidence>
<protein>
    <submittedName>
        <fullName evidence="1">Uncharacterized protein</fullName>
    </submittedName>
</protein>
<dbReference type="Proteomes" id="UP000003987">
    <property type="component" value="Unassembled WGS sequence"/>
</dbReference>
<organism evidence="1 2">
    <name type="scientific">Limosilactobacillus coleohominis 101-4-CHN</name>
    <dbReference type="NCBI Taxonomy" id="575594"/>
    <lineage>
        <taxon>Bacteria</taxon>
        <taxon>Bacillati</taxon>
        <taxon>Bacillota</taxon>
        <taxon>Bacilli</taxon>
        <taxon>Lactobacillales</taxon>
        <taxon>Lactobacillaceae</taxon>
        <taxon>Limosilactobacillus</taxon>
    </lineage>
</organism>
<dbReference type="HOGENOM" id="CLU_1244006_0_0_9"/>
<dbReference type="eggNOG" id="ENOG5032NU8">
    <property type="taxonomic scope" value="Bacteria"/>
</dbReference>
<keyword evidence="2" id="KW-1185">Reference proteome</keyword>
<dbReference type="EMBL" id="GG698805">
    <property type="protein sequence ID" value="EEU29775.1"/>
    <property type="molecule type" value="Genomic_DNA"/>
</dbReference>
<dbReference type="AlphaFoldDB" id="C7XWV5"/>
<evidence type="ECO:0000313" key="1">
    <source>
        <dbReference type="EMBL" id="EEU29775.1"/>
    </source>
</evidence>
<accession>C7XWV5</accession>
<name>C7XWV5_9LACO</name>
<sequence length="222" mass="25649">MDRFKLDPFSYVSYEITPNNFDKYTNRTSPFVQKDAKNKNRFYGVCPGCNNPIVMVSLYQTQNATTHPYGRHVKHNMPQIADYSQNDYDNCPYANKNNKSNNKFLPAKSAIGLSNKLLLKEQYDQVIYILRKQTDVLFSNNLAPKMLDEYVNNTGCLYSNTTSDNLPWKFGEVISAKSLGGQYVKIDSDIQQAIRQYYLSKGKDIEREEKECRYHLGILMSV</sequence>
<dbReference type="OrthoDB" id="6983824at2"/>
<proteinExistence type="predicted"/>
<dbReference type="RefSeq" id="WP_006917109.1">
    <property type="nucleotide sequence ID" value="NZ_GG698805.1"/>
</dbReference>
<reference evidence="1 2" key="1">
    <citation type="submission" date="2009-06" db="EMBL/GenBank/DDBJ databases">
        <title>The Genome Sequence of Lactobacillus coleohominis strain 101-4-CHN.</title>
        <authorList>
            <consortium name="The Broad Institute Genome Sequencing Platform"/>
            <person name="Ward D."/>
            <person name="Young S.K."/>
            <person name="Zeng Q."/>
            <person name="Koehrsen M."/>
            <person name="Alvarado L."/>
            <person name="Berlin A."/>
            <person name="Borenstein D."/>
            <person name="Chen Z."/>
            <person name="Engels R."/>
            <person name="Freedman E."/>
            <person name="Gellesch M."/>
            <person name="Goldberg J."/>
            <person name="Griggs A."/>
            <person name="Gujja S."/>
            <person name="Heiman D."/>
            <person name="Hepburn T."/>
            <person name="Howarth C."/>
            <person name="Jen D."/>
            <person name="Larson L."/>
            <person name="Lewis B."/>
            <person name="Mehta T."/>
            <person name="Park D."/>
            <person name="Pearson M."/>
            <person name="Roberts A."/>
            <person name="Saif S."/>
            <person name="Shea T."/>
            <person name="Shenoy N."/>
            <person name="Sisk P."/>
            <person name="Stolte C."/>
            <person name="Sykes S."/>
            <person name="Walk T."/>
            <person name="White J."/>
            <person name="Yandava C."/>
            <person name="Liu Y."/>
            <person name="Xu Q."/>
            <person name="Lander E."/>
            <person name="Nusbaum C."/>
            <person name="Galagan J."/>
            <person name="Birren B."/>
        </authorList>
    </citation>
    <scope>NUCLEOTIDE SEQUENCE [LARGE SCALE GENOMIC DNA]</scope>
    <source>
        <strain evidence="1 2">101-4-CHN</strain>
    </source>
</reference>